<feature type="domain" description="XdhC Rossmann" evidence="1">
    <location>
        <begin position="77"/>
        <end position="192"/>
    </location>
</feature>
<dbReference type="PANTHER" id="PTHR30388">
    <property type="entry name" value="ALDEHYDE OXIDOREDUCTASE MOLYBDENUM COFACTOR ASSEMBLY PROTEIN"/>
    <property type="match status" value="1"/>
</dbReference>
<dbReference type="InterPro" id="IPR052698">
    <property type="entry name" value="MoCofactor_Util/Proc"/>
</dbReference>
<sequence length="216" mass="24097">MDEPCTFFIESMEQLPESWRMAVEHLKHREGCIVATELDDHPRHYLLSEEDAPVRPDRRGTLLSGVFLQRLEPALRMVVSGSQDTASSLLSLARAIHLEVTSVGSTLPELDAWTALVVFPEPEHEVLQVLLKALQGEVGYIGVVCSLWHARHLKERLLQAGAPRMERVFAPAGLHLGTVSSQGMALEILAEILAVFHQQEPHSLDLKSADWMGPFR</sequence>
<evidence type="ECO:0000313" key="2">
    <source>
        <dbReference type="EMBL" id="GEM44370.1"/>
    </source>
</evidence>
<dbReference type="Pfam" id="PF13478">
    <property type="entry name" value="XdhC_C"/>
    <property type="match status" value="1"/>
</dbReference>
<reference evidence="2 3" key="1">
    <citation type="submission" date="2019-07" db="EMBL/GenBank/DDBJ databases">
        <title>Whole genome shotgun sequence of Deinococcus cellulosilyticus NBRC 106333.</title>
        <authorList>
            <person name="Hosoyama A."/>
            <person name="Uohara A."/>
            <person name="Ohji S."/>
            <person name="Ichikawa N."/>
        </authorList>
    </citation>
    <scope>NUCLEOTIDE SEQUENCE [LARGE SCALE GENOMIC DNA]</scope>
    <source>
        <strain evidence="2 3">NBRC 106333</strain>
    </source>
</reference>
<evidence type="ECO:0000313" key="3">
    <source>
        <dbReference type="Proteomes" id="UP000321306"/>
    </source>
</evidence>
<dbReference type="AlphaFoldDB" id="A0A511MUU7"/>
<organism evidence="2 3">
    <name type="scientific">Deinococcus cellulosilyticus (strain DSM 18568 / NBRC 106333 / KACC 11606 / 5516J-15)</name>
    <dbReference type="NCBI Taxonomy" id="1223518"/>
    <lineage>
        <taxon>Bacteria</taxon>
        <taxon>Thermotogati</taxon>
        <taxon>Deinococcota</taxon>
        <taxon>Deinococci</taxon>
        <taxon>Deinococcales</taxon>
        <taxon>Deinococcaceae</taxon>
        <taxon>Deinococcus</taxon>
    </lineage>
</organism>
<dbReference type="Proteomes" id="UP000321306">
    <property type="component" value="Unassembled WGS sequence"/>
</dbReference>
<keyword evidence="3" id="KW-1185">Reference proteome</keyword>
<gene>
    <name evidence="2" type="ORF">DC3_00050</name>
</gene>
<proteinExistence type="predicted"/>
<dbReference type="InterPro" id="IPR027051">
    <property type="entry name" value="XdhC_Rossmann_dom"/>
</dbReference>
<dbReference type="PANTHER" id="PTHR30388:SF6">
    <property type="entry name" value="XANTHINE DEHYDROGENASE SUBUNIT A-RELATED"/>
    <property type="match status" value="1"/>
</dbReference>
<dbReference type="Gene3D" id="3.40.50.720">
    <property type="entry name" value="NAD(P)-binding Rossmann-like Domain"/>
    <property type="match status" value="1"/>
</dbReference>
<evidence type="ECO:0000259" key="1">
    <source>
        <dbReference type="Pfam" id="PF13478"/>
    </source>
</evidence>
<accession>A0A511MUU7</accession>
<comment type="caution">
    <text evidence="2">The sequence shown here is derived from an EMBL/GenBank/DDBJ whole genome shotgun (WGS) entry which is preliminary data.</text>
</comment>
<name>A0A511MUU7_DEIC1</name>
<dbReference type="EMBL" id="BJXB01000001">
    <property type="protein sequence ID" value="GEM44370.1"/>
    <property type="molecule type" value="Genomic_DNA"/>
</dbReference>
<protein>
    <recommendedName>
        <fullName evidence="1">XdhC Rossmann domain-containing protein</fullName>
    </recommendedName>
</protein>